<evidence type="ECO:0000256" key="2">
    <source>
        <dbReference type="ARBA" id="ARBA00011344"/>
    </source>
</evidence>
<dbReference type="GO" id="GO:0003899">
    <property type="term" value="F:DNA-directed RNA polymerase activity"/>
    <property type="evidence" value="ECO:0007669"/>
    <property type="project" value="UniProtKB-EC"/>
</dbReference>
<protein>
    <recommendedName>
        <fullName evidence="7">RNA polymerase sigma factor</fullName>
    </recommendedName>
</protein>
<dbReference type="NCBIfam" id="TIGR02937">
    <property type="entry name" value="sigma70-ECF"/>
    <property type="match status" value="1"/>
</dbReference>
<evidence type="ECO:0000313" key="11">
    <source>
        <dbReference type="EMBL" id="MFC7362576.1"/>
    </source>
</evidence>
<evidence type="ECO:0000256" key="7">
    <source>
        <dbReference type="RuleBase" id="RU000716"/>
    </source>
</evidence>
<gene>
    <name evidence="11" type="ORF">ACFQO6_20070</name>
</gene>
<dbReference type="InterPro" id="IPR014305">
    <property type="entry name" value="RNA_pol_sigma-G_actinobac"/>
</dbReference>
<dbReference type="PROSITE" id="PS01063">
    <property type="entry name" value="SIGMA70_ECF"/>
    <property type="match status" value="1"/>
</dbReference>
<feature type="domain" description="RNA polymerase sigma-70 region 2" evidence="8">
    <location>
        <begin position="35"/>
        <end position="100"/>
    </location>
</feature>
<evidence type="ECO:0000259" key="10">
    <source>
        <dbReference type="Pfam" id="PF12680"/>
    </source>
</evidence>
<dbReference type="InterPro" id="IPR000838">
    <property type="entry name" value="RNA_pol_sigma70_ECF_CS"/>
</dbReference>
<organism evidence="11 12">
    <name type="scientific">Nocardioides astragali</name>
    <dbReference type="NCBI Taxonomy" id="1776736"/>
    <lineage>
        <taxon>Bacteria</taxon>
        <taxon>Bacillati</taxon>
        <taxon>Actinomycetota</taxon>
        <taxon>Actinomycetes</taxon>
        <taxon>Propionibacteriales</taxon>
        <taxon>Nocardioidaceae</taxon>
        <taxon>Nocardioides</taxon>
    </lineage>
</organism>
<evidence type="ECO:0000256" key="6">
    <source>
        <dbReference type="ARBA" id="ARBA00023163"/>
    </source>
</evidence>
<dbReference type="InterPro" id="IPR013324">
    <property type="entry name" value="RNA_pol_sigma_r3/r4-like"/>
</dbReference>
<evidence type="ECO:0000256" key="3">
    <source>
        <dbReference type="ARBA" id="ARBA00023015"/>
    </source>
</evidence>
<evidence type="ECO:0000256" key="1">
    <source>
        <dbReference type="ARBA" id="ARBA00010641"/>
    </source>
</evidence>
<keyword evidence="5 7" id="KW-0238">DNA-binding</keyword>
<dbReference type="SUPFAM" id="SSF88659">
    <property type="entry name" value="Sigma3 and sigma4 domains of RNA polymerase sigma factors"/>
    <property type="match status" value="1"/>
</dbReference>
<dbReference type="InterPro" id="IPR007627">
    <property type="entry name" value="RNA_pol_sigma70_r2"/>
</dbReference>
<dbReference type="InterPro" id="IPR036388">
    <property type="entry name" value="WH-like_DNA-bd_sf"/>
</dbReference>
<accession>A0ABW2N945</accession>
<dbReference type="SUPFAM" id="SSF88946">
    <property type="entry name" value="Sigma2 domain of RNA polymerase sigma factors"/>
    <property type="match status" value="1"/>
</dbReference>
<dbReference type="Gene3D" id="3.10.450.50">
    <property type="match status" value="1"/>
</dbReference>
<dbReference type="EMBL" id="JBHTCH010000025">
    <property type="protein sequence ID" value="MFC7362576.1"/>
    <property type="molecule type" value="Genomic_DNA"/>
</dbReference>
<evidence type="ECO:0000259" key="8">
    <source>
        <dbReference type="Pfam" id="PF04542"/>
    </source>
</evidence>
<keyword evidence="12" id="KW-1185">Reference proteome</keyword>
<keyword evidence="6 7" id="KW-0804">Transcription</keyword>
<dbReference type="InterPro" id="IPR013325">
    <property type="entry name" value="RNA_pol_sigma_r2"/>
</dbReference>
<evidence type="ECO:0000313" key="12">
    <source>
        <dbReference type="Proteomes" id="UP001596524"/>
    </source>
</evidence>
<keyword evidence="11" id="KW-0808">Transferase</keyword>
<keyword evidence="3 7" id="KW-0805">Transcription regulation</keyword>
<dbReference type="NCBIfam" id="TIGR02960">
    <property type="entry name" value="SigX5"/>
    <property type="match status" value="1"/>
</dbReference>
<dbReference type="Gene3D" id="1.10.1740.10">
    <property type="match status" value="1"/>
</dbReference>
<evidence type="ECO:0000256" key="5">
    <source>
        <dbReference type="ARBA" id="ARBA00023125"/>
    </source>
</evidence>
<dbReference type="SUPFAM" id="SSF54427">
    <property type="entry name" value="NTF2-like"/>
    <property type="match status" value="1"/>
</dbReference>
<dbReference type="InterPro" id="IPR013249">
    <property type="entry name" value="RNA_pol_sigma70_r4_t2"/>
</dbReference>
<dbReference type="InterPro" id="IPR032710">
    <property type="entry name" value="NTF2-like_dom_sf"/>
</dbReference>
<dbReference type="Pfam" id="PF12680">
    <property type="entry name" value="SnoaL_2"/>
    <property type="match status" value="1"/>
</dbReference>
<feature type="domain" description="SnoaL-like" evidence="10">
    <location>
        <begin position="224"/>
        <end position="324"/>
    </location>
</feature>
<dbReference type="Gene3D" id="1.10.10.10">
    <property type="entry name" value="Winged helix-like DNA-binding domain superfamily/Winged helix DNA-binding domain"/>
    <property type="match status" value="1"/>
</dbReference>
<dbReference type="Pfam" id="PF08281">
    <property type="entry name" value="Sigma70_r4_2"/>
    <property type="match status" value="1"/>
</dbReference>
<sequence>METTDPRPTSPTGADEAEFINVARSGDAGRFALLTERYRRELLVHCYRMLASYEDAQDLTQETFLRAWAKRESFQGRASLRTWLYRIATNACLDFLEKRRDRTPVPIELQGAGGTGTEVLYLQPWPDSQPEDPHERAVAKETVELAFIIAVQHMPARQRAVLILRDVLGWPAQQTADTLELTLASANSALQRARATMRDHLPDGRLDWSAPSKHGLSPEERRLVSAYVRAHETLDIDGLTALLRSDLRFAMPPDPGVWVGREETVQGWIDGGFGGGDYTDWKCRTTTANGQPAVAMYLRRPGSPTYEPFAMDVLRLEDGLVAEIITFGSAVFEWFGLPPHLEPS</sequence>
<dbReference type="Pfam" id="PF04542">
    <property type="entry name" value="Sigma70_r2"/>
    <property type="match status" value="1"/>
</dbReference>
<dbReference type="InterPro" id="IPR039425">
    <property type="entry name" value="RNA_pol_sigma-70-like"/>
</dbReference>
<comment type="similarity">
    <text evidence="1 7">Belongs to the sigma-70 factor family. ECF subfamily.</text>
</comment>
<keyword evidence="11" id="KW-0548">Nucleotidyltransferase</keyword>
<dbReference type="InterPro" id="IPR037401">
    <property type="entry name" value="SnoaL-like"/>
</dbReference>
<feature type="domain" description="RNA polymerase sigma factor 70 region 4 type 2" evidence="9">
    <location>
        <begin position="150"/>
        <end position="197"/>
    </location>
</feature>
<name>A0ABW2N945_9ACTN</name>
<keyword evidence="4 7" id="KW-0731">Sigma factor</keyword>
<dbReference type="PANTHER" id="PTHR43133">
    <property type="entry name" value="RNA POLYMERASE ECF-TYPE SIGMA FACTO"/>
    <property type="match status" value="1"/>
</dbReference>
<comment type="caution">
    <text evidence="11">The sequence shown here is derived from an EMBL/GenBank/DDBJ whole genome shotgun (WGS) entry which is preliminary data.</text>
</comment>
<proteinExistence type="inferred from homology"/>
<evidence type="ECO:0000256" key="4">
    <source>
        <dbReference type="ARBA" id="ARBA00023082"/>
    </source>
</evidence>
<evidence type="ECO:0000259" key="9">
    <source>
        <dbReference type="Pfam" id="PF08281"/>
    </source>
</evidence>
<dbReference type="Proteomes" id="UP001596524">
    <property type="component" value="Unassembled WGS sequence"/>
</dbReference>
<dbReference type="RefSeq" id="WP_255889003.1">
    <property type="nucleotide sequence ID" value="NZ_JAFMZM010000001.1"/>
</dbReference>
<dbReference type="InterPro" id="IPR014284">
    <property type="entry name" value="RNA_pol_sigma-70_dom"/>
</dbReference>
<dbReference type="NCBIfam" id="NF006089">
    <property type="entry name" value="PRK08241.1"/>
    <property type="match status" value="1"/>
</dbReference>
<reference evidence="12" key="1">
    <citation type="journal article" date="2019" name="Int. J. Syst. Evol. Microbiol.">
        <title>The Global Catalogue of Microorganisms (GCM) 10K type strain sequencing project: providing services to taxonomists for standard genome sequencing and annotation.</title>
        <authorList>
            <consortium name="The Broad Institute Genomics Platform"/>
            <consortium name="The Broad Institute Genome Sequencing Center for Infectious Disease"/>
            <person name="Wu L."/>
            <person name="Ma J."/>
        </authorList>
    </citation>
    <scope>NUCLEOTIDE SEQUENCE [LARGE SCALE GENOMIC DNA]</scope>
    <source>
        <strain evidence="12">FCH27</strain>
    </source>
</reference>
<comment type="subunit">
    <text evidence="2">Interacts transiently with the RNA polymerase catalytic core formed by RpoA, RpoB, RpoC and RpoZ (2 alpha, 1 beta, 1 beta' and 1 omega subunit) to form the RNA polymerase holoenzyme that can initiate transcription.</text>
</comment>
<dbReference type="PANTHER" id="PTHR43133:SF65">
    <property type="entry name" value="ECF RNA POLYMERASE SIGMA FACTOR SIGG"/>
    <property type="match status" value="1"/>
</dbReference>